<dbReference type="Gene3D" id="1.25.10.10">
    <property type="entry name" value="Leucine-rich Repeat Variant"/>
    <property type="match status" value="3"/>
</dbReference>
<comment type="catalytic activity">
    <reaction evidence="8">
        <text>L-seryl-[protein] + ATP = O-phospho-L-seryl-[protein] + ADP + H(+)</text>
        <dbReference type="Rhea" id="RHEA:17989"/>
        <dbReference type="Rhea" id="RHEA-COMP:9863"/>
        <dbReference type="Rhea" id="RHEA-COMP:11604"/>
        <dbReference type="ChEBI" id="CHEBI:15378"/>
        <dbReference type="ChEBI" id="CHEBI:29999"/>
        <dbReference type="ChEBI" id="CHEBI:30616"/>
        <dbReference type="ChEBI" id="CHEBI:83421"/>
        <dbReference type="ChEBI" id="CHEBI:456216"/>
        <dbReference type="EC" id="2.7.11.1"/>
    </reaction>
</comment>
<dbReference type="Proteomes" id="UP001628156">
    <property type="component" value="Unassembled WGS sequence"/>
</dbReference>
<evidence type="ECO:0000256" key="9">
    <source>
        <dbReference type="RuleBase" id="RU364109"/>
    </source>
</evidence>
<keyword evidence="15" id="KW-1185">Reference proteome</keyword>
<dbReference type="InterPro" id="IPR018936">
    <property type="entry name" value="PI3/4_kinase_CS"/>
</dbReference>
<evidence type="ECO:0000256" key="6">
    <source>
        <dbReference type="ARBA" id="ARBA00022840"/>
    </source>
</evidence>
<comment type="similarity">
    <text evidence="1 9">Belongs to the PI3/PI4-kinase family.</text>
</comment>
<evidence type="ECO:0000256" key="4">
    <source>
        <dbReference type="ARBA" id="ARBA00022741"/>
    </source>
</evidence>
<dbReference type="InterPro" id="IPR003152">
    <property type="entry name" value="FATC_dom"/>
</dbReference>
<dbReference type="InterPro" id="IPR016024">
    <property type="entry name" value="ARM-type_fold"/>
</dbReference>
<dbReference type="Pfam" id="PF11865">
    <property type="entry name" value="mTOR_dom"/>
    <property type="match status" value="1"/>
</dbReference>
<feature type="coiled-coil region" evidence="10">
    <location>
        <begin position="1812"/>
        <end position="1856"/>
    </location>
</feature>
<gene>
    <name evidence="14" type="ORF">ENUP19_0052G0020</name>
</gene>
<proteinExistence type="inferred from homology"/>
<dbReference type="EMBL" id="BAAFRS010000052">
    <property type="protein sequence ID" value="GAB1220366.1"/>
    <property type="molecule type" value="Genomic_DNA"/>
</dbReference>
<dbReference type="Pfam" id="PF08771">
    <property type="entry name" value="FRB_dom"/>
    <property type="match status" value="1"/>
</dbReference>
<dbReference type="Pfam" id="PF02259">
    <property type="entry name" value="FAT"/>
    <property type="match status" value="1"/>
</dbReference>
<dbReference type="InterPro" id="IPR050517">
    <property type="entry name" value="DDR_Repair_Kinase"/>
</dbReference>
<dbReference type="Gene3D" id="1.20.120.150">
    <property type="entry name" value="FKBP12-rapamycin binding domain"/>
    <property type="match status" value="1"/>
</dbReference>
<dbReference type="PROSITE" id="PS51190">
    <property type="entry name" value="FATC"/>
    <property type="match status" value="1"/>
</dbReference>
<dbReference type="Pfam" id="PF02260">
    <property type="entry name" value="FATC"/>
    <property type="match status" value="1"/>
</dbReference>
<organism evidence="14 15">
    <name type="scientific">Entamoeba nuttalli</name>
    <dbReference type="NCBI Taxonomy" id="412467"/>
    <lineage>
        <taxon>Eukaryota</taxon>
        <taxon>Amoebozoa</taxon>
        <taxon>Evosea</taxon>
        <taxon>Archamoebae</taxon>
        <taxon>Mastigamoebida</taxon>
        <taxon>Entamoebidae</taxon>
        <taxon>Entamoeba</taxon>
    </lineage>
</organism>
<dbReference type="PROSITE" id="PS50290">
    <property type="entry name" value="PI3_4_KINASE_3"/>
    <property type="match status" value="1"/>
</dbReference>
<feature type="domain" description="FAT" evidence="12">
    <location>
        <begin position="1351"/>
        <end position="1970"/>
    </location>
</feature>
<evidence type="ECO:0000259" key="11">
    <source>
        <dbReference type="PROSITE" id="PS50290"/>
    </source>
</evidence>
<dbReference type="SUPFAM" id="SSF47212">
    <property type="entry name" value="FKBP12-rapamycin-binding domain of FKBP-rapamycin-associated protein (FRAP)"/>
    <property type="match status" value="1"/>
</dbReference>
<sequence>MSSTDWQAKLNGFIDDLIECKTKEQRELKAEGLKSFFMTMSSEFHGEADSTFIELIKYCFKERLQNNTMTGEGPTIKVQMGMLRVIDIILKSDFGEMFCKEVCKDALNQLIKTKDKEVMKKTAKYIGKIIRYNLHDYIEQELKYISVSVGNNPKSGIGAISNSNSNNNSYEELSVLAKVMVLREIIVNAPSTCYTSKKDIVSIITEGFKERDYETRKQANIALDEYLKNEKDKIRFEYLYASALNEFKRENLTESNEETNHGVVLMRITILKNFKETSDKINYYEVLSDLLYLILNCKSQTIRNSSILSLSDMCKIDPEKFSPKEAPIGFTKEGFICKSEKRNSRMMGRRTGGTSNSKELKMFIGLNENDMKFISNEIPSFYNVMKALLICFRNGIEKPSVLKVMGDFCEYIPNQIKRYFTIEGLNLINKTEFESIKKLKNEKERKDMVYGIFYCLSKIIKYLKGEEEKNGGIEKGIEETKESNNKSNEIYTIFYKVYSDIHECGFNPYLVELLKTLFESFPQTKKQYQDILIKMIRSVLFPDHTRPVSVIPIIQFNPHELTILALQTLYSFEFEEEVSQNIIPLIKETILQFIDSEDIEIRKEVACLGKVLLPKNCKEEDIHRYDIGQVVQILLTHGLSDLDSRIRYSIMSSFDERFDYYLSQAMNIQKLFIGMNDESFKVREQVICVICRLTSYNYMYIIPSFRKIVIQLVSQLRHGVEILSVEESTILIGDVIKTSGSLILPYSESIIEVLMPKLTDELLANSTSLKRNLLIAITELISLGNIEEKYIHQTLDAIVSILHQKGTSNQKTELRLTALESITKLVRSTEVAIGLYQQYPEMVEILMEIMINERSPQIKTAMVSVIGVLGALDPLQYRQHTNTEIVEVEVDESAELQIPMLSNQPDEYYAWTIISTLTKLLKDNTMMSIHVSCINTIGNTLKMMNKNQHQLFYPLVSYIFSTYVNVFKTCPTSIRPDVIKGIGTILPLGDKTIRDTYLPKLIGLIKEYWDGNILGEACAFCHEAASSIKDEFKQYLPTIIPILLSELTKLKYSKKEDDSKVKAPMILKCFLTFAERLNIDDSLYIIIPVFLELLGEQVSVGLRQSIMQYIFRFFTCVNIGEYAGRIIFTTSRLIGNEELSDSVVMGLSTLATKLGAQYFVFHPVVRAAIGEHPCKSGIVLEESIEKIRKSISISSKGGNGGINGGRGSGEQTRIISGSERNEEINKTEEKKKENYRKIMAVWDSCTQRSKKEEWSDWVEKISLVFLKSNPSRILSRCEDIANNSNSTVARDLFNCTFYSVYIAQDQKQRNELIQKMKIALTQPTITHEAVSLILNLAEFLEHEGLIEPMIEFGDKAKAIGAYAKALHYKEIEFKGLKNKESQVRRNTLGEEETTEEQAIFEELIGLNNQLQRQDAASGLIQMAEKQNQMKLNSTWYAKLGMWHKALNKLEEESKKEEVKMTCLYEMGDWEALDEVASTFWDEENKKWKLNEKEIKKMGSMVAASSFYLDKWERLKAIIETPTFKKVEGFEGTIYNIIISIHLIDEIDKKQGIGESEKIEMREKEIEKVKRIIENNQKQLGNEFSVLATEGYERIYGALTKAEMITELEEIIEMKKKKSSINKEIVMKGWNERLMKSHKDIKTWQKILKMREIISTKHENIKSWISFTGMIDKMGEEGLAFKALNKIAGHKIEGKIEALPKDNFEVGVKYLKLMWKGTKDIKEKENMYQLLEEYKEVINKNSENKEVKSQVYSQLGEWKLNISQNKKEFNKENIEIILKHYQETIKLNKDNYKYWHRWALINFEVVNYYENTKKKSKDEINIIRRNIKEIENNNKEENNKEKKIQIEEDKIEEIIKKTRKDEREMVTYIETTVKAFVQSLILSNNKQTLQDTLRLLTILFKFGKYYEVEHAISSGINELPIEIWLHVVPQIIARIQSEVGSVRRVTKELLTIIGKAHPQAIVYALTVASKSPNKDRKDVAISIIEKIKKESGHLVQQAMLVSEELVGAAIIPYEMWKEAIELASKEFYINKNFKQMMEVLKPLMKKLEKPNTPRDESFRLIYGKELKEAFEYCLRYEKEYKEGEEIQYIDDLAIAWEIYSRIYNRLNNTINKISRLELSLIAPRLSEAHDLDIAVPGTYKANSGIITIKSIYPILEVIPSKQRPRKLTIIGSNGKEYQYVLKGHEDLRQDERVMQLFGLVNDLLASNSETSKIHLFIHCYDVIPLSPMSGLIGWVPHSITIHQFVKEYRNSKNVQVDTEKILCNRIAPRYDNLTTLQKLEVFEKVLKDTKEREMDLANAMWLKSWTSEIWLERRTNFTRSVALMSMVGYILGLGDRHPQNLMLQKFTGDVVHIDFGDCFEVAMNREKFPEKIPFRLTRMIVNAMEVSGIEGTFRMTCENVMTVLRENKDSLMAVLEAFVYDPLIVTILGGKDRTEQTPILSQDNQTTEKEIKIIEKQDEKELFSDNDDMTGAYNTKAGNVTQRVLDKLTGKDFGNEELDVHNQVDKLIQQAISHENLCQCYQGWYPYW</sequence>
<comment type="catalytic activity">
    <reaction evidence="7 9">
        <text>L-threonyl-[protein] + ATP = O-phospho-L-threonyl-[protein] + ADP + H(+)</text>
        <dbReference type="Rhea" id="RHEA:46608"/>
        <dbReference type="Rhea" id="RHEA-COMP:11060"/>
        <dbReference type="Rhea" id="RHEA-COMP:11605"/>
        <dbReference type="ChEBI" id="CHEBI:15378"/>
        <dbReference type="ChEBI" id="CHEBI:30013"/>
        <dbReference type="ChEBI" id="CHEBI:30616"/>
        <dbReference type="ChEBI" id="CHEBI:61977"/>
        <dbReference type="ChEBI" id="CHEBI:456216"/>
        <dbReference type="EC" id="2.7.11.1"/>
    </reaction>
</comment>
<dbReference type="InterPro" id="IPR009076">
    <property type="entry name" value="FRB_dom"/>
</dbReference>
<keyword evidence="9" id="KW-0723">Serine/threonine-protein kinase</keyword>
<accession>A0ABQ0DBZ2</accession>
<dbReference type="Pfam" id="PF00454">
    <property type="entry name" value="PI3_PI4_kinase"/>
    <property type="match status" value="1"/>
</dbReference>
<evidence type="ECO:0000256" key="1">
    <source>
        <dbReference type="ARBA" id="ARBA00011031"/>
    </source>
</evidence>
<dbReference type="Gene3D" id="1.10.1070.11">
    <property type="entry name" value="Phosphatidylinositol 3-/4-kinase, catalytic domain"/>
    <property type="match status" value="1"/>
</dbReference>
<keyword evidence="10" id="KW-0175">Coiled coil</keyword>
<dbReference type="Pfam" id="PF23593">
    <property type="entry name" value="HEAT_ATR"/>
    <property type="match status" value="1"/>
</dbReference>
<dbReference type="InterPro" id="IPR024585">
    <property type="entry name" value="mTOR_dom"/>
</dbReference>
<dbReference type="SMART" id="SM01346">
    <property type="entry name" value="DUF3385"/>
    <property type="match status" value="1"/>
</dbReference>
<dbReference type="SMART" id="SM00146">
    <property type="entry name" value="PI3Kc"/>
    <property type="match status" value="1"/>
</dbReference>
<keyword evidence="3" id="KW-0677">Repeat</keyword>
<feature type="domain" description="FATC" evidence="13">
    <location>
        <begin position="2495"/>
        <end position="2527"/>
    </location>
</feature>
<comment type="caution">
    <text evidence="14">The sequence shown here is derived from an EMBL/GenBank/DDBJ whole genome shotgun (WGS) entry which is preliminary data.</text>
</comment>
<dbReference type="SUPFAM" id="SSF48371">
    <property type="entry name" value="ARM repeat"/>
    <property type="match status" value="2"/>
</dbReference>
<feature type="domain" description="PI3K/PI4K catalytic" evidence="11">
    <location>
        <begin position="2150"/>
        <end position="2468"/>
    </location>
</feature>
<keyword evidence="5 9" id="KW-0418">Kinase</keyword>
<dbReference type="PROSITE" id="PS00915">
    <property type="entry name" value="PI3_4_KINASE_1"/>
    <property type="match status" value="1"/>
</dbReference>
<dbReference type="InterPro" id="IPR026683">
    <property type="entry name" value="TOR_cat"/>
</dbReference>
<evidence type="ECO:0000256" key="2">
    <source>
        <dbReference type="ARBA" id="ARBA00022679"/>
    </source>
</evidence>
<evidence type="ECO:0000256" key="10">
    <source>
        <dbReference type="SAM" id="Coils"/>
    </source>
</evidence>
<dbReference type="Gene3D" id="3.30.1010.10">
    <property type="entry name" value="Phosphatidylinositol 3-kinase Catalytic Subunit, Chain A, domain 4"/>
    <property type="match status" value="1"/>
</dbReference>
<keyword evidence="4 9" id="KW-0547">Nucleotide-binding</keyword>
<reference evidence="14 15" key="1">
    <citation type="journal article" date="2019" name="PLoS Negl. Trop. Dis.">
        <title>Whole genome sequencing of Entamoeba nuttalli reveals mammalian host-related molecular signatures and a novel octapeptide-repeat surface protein.</title>
        <authorList>
            <person name="Tanaka M."/>
            <person name="Makiuchi T."/>
            <person name="Komiyama T."/>
            <person name="Shiina T."/>
            <person name="Osaki K."/>
            <person name="Tachibana H."/>
        </authorList>
    </citation>
    <scope>NUCLEOTIDE SEQUENCE [LARGE SCALE GENOMIC DNA]</scope>
    <source>
        <strain evidence="14 15">P19-061405</strain>
    </source>
</reference>
<keyword evidence="6 9" id="KW-0067">ATP-binding</keyword>
<dbReference type="SUPFAM" id="SSF56112">
    <property type="entry name" value="Protein kinase-like (PK-like)"/>
    <property type="match status" value="1"/>
</dbReference>
<dbReference type="InterPro" id="IPR003151">
    <property type="entry name" value="PIK-rel_kinase_FAT"/>
</dbReference>
<dbReference type="InterPro" id="IPR011989">
    <property type="entry name" value="ARM-like"/>
</dbReference>
<dbReference type="PANTHER" id="PTHR11139:SF9">
    <property type="entry name" value="SERINE_THREONINE-PROTEIN KINASE MTOR"/>
    <property type="match status" value="1"/>
</dbReference>
<dbReference type="PROSITE" id="PS00916">
    <property type="entry name" value="PI3_4_KINASE_2"/>
    <property type="match status" value="1"/>
</dbReference>
<evidence type="ECO:0000256" key="7">
    <source>
        <dbReference type="ARBA" id="ARBA00047899"/>
    </source>
</evidence>
<dbReference type="InterPro" id="IPR057564">
    <property type="entry name" value="HEAT_ATR"/>
</dbReference>
<protein>
    <recommendedName>
        <fullName evidence="9">Serine/threonine-protein kinase TOR</fullName>
        <ecNumber evidence="9">2.7.11.1</ecNumber>
    </recommendedName>
</protein>
<evidence type="ECO:0000313" key="14">
    <source>
        <dbReference type="EMBL" id="GAB1220366.1"/>
    </source>
</evidence>
<dbReference type="EC" id="2.7.11.1" evidence="9"/>
<dbReference type="InterPro" id="IPR036940">
    <property type="entry name" value="PI3/4_kinase_cat_sf"/>
</dbReference>
<dbReference type="SMART" id="SM01345">
    <property type="entry name" value="Rapamycin_bind"/>
    <property type="match status" value="1"/>
</dbReference>
<dbReference type="InterPro" id="IPR011009">
    <property type="entry name" value="Kinase-like_dom_sf"/>
</dbReference>
<evidence type="ECO:0000313" key="15">
    <source>
        <dbReference type="Proteomes" id="UP001628156"/>
    </source>
</evidence>
<evidence type="ECO:0000259" key="13">
    <source>
        <dbReference type="PROSITE" id="PS51190"/>
    </source>
</evidence>
<keyword evidence="2 9" id="KW-0808">Transferase</keyword>
<evidence type="ECO:0000256" key="5">
    <source>
        <dbReference type="ARBA" id="ARBA00022777"/>
    </source>
</evidence>
<evidence type="ECO:0000256" key="8">
    <source>
        <dbReference type="ARBA" id="ARBA00048679"/>
    </source>
</evidence>
<dbReference type="PANTHER" id="PTHR11139">
    <property type="entry name" value="ATAXIA TELANGIECTASIA MUTATED ATM -RELATED"/>
    <property type="match status" value="1"/>
</dbReference>
<dbReference type="InterPro" id="IPR000403">
    <property type="entry name" value="PI3/4_kinase_cat_dom"/>
</dbReference>
<dbReference type="PROSITE" id="PS51189">
    <property type="entry name" value="FAT"/>
    <property type="match status" value="1"/>
</dbReference>
<dbReference type="InterPro" id="IPR036738">
    <property type="entry name" value="FRB_sf"/>
</dbReference>
<evidence type="ECO:0000256" key="3">
    <source>
        <dbReference type="ARBA" id="ARBA00022737"/>
    </source>
</evidence>
<name>A0ABQ0DBZ2_9EUKA</name>
<dbReference type="InterPro" id="IPR014009">
    <property type="entry name" value="PIK_FAT"/>
</dbReference>
<dbReference type="CDD" id="cd05169">
    <property type="entry name" value="PIKKc_TOR"/>
    <property type="match status" value="1"/>
</dbReference>
<evidence type="ECO:0000259" key="12">
    <source>
        <dbReference type="PROSITE" id="PS51189"/>
    </source>
</evidence>
<dbReference type="SMART" id="SM01343">
    <property type="entry name" value="FATC"/>
    <property type="match status" value="1"/>
</dbReference>